<evidence type="ECO:0000313" key="1">
    <source>
        <dbReference type="EMBL" id="CAD6253469.1"/>
    </source>
</evidence>
<dbReference type="EMBL" id="CAJGYO010000009">
    <property type="protein sequence ID" value="CAD6253469.1"/>
    <property type="molecule type" value="Genomic_DNA"/>
</dbReference>
<protein>
    <submittedName>
        <fullName evidence="1">Uncharacterized protein</fullName>
    </submittedName>
</protein>
<comment type="caution">
    <text evidence="1">The sequence shown here is derived from an EMBL/GenBank/DDBJ whole genome shotgun (WGS) entry which is preliminary data.</text>
</comment>
<keyword evidence="2" id="KW-1185">Reference proteome</keyword>
<organism evidence="1 2">
    <name type="scientific">Miscanthus lutarioriparius</name>
    <dbReference type="NCBI Taxonomy" id="422564"/>
    <lineage>
        <taxon>Eukaryota</taxon>
        <taxon>Viridiplantae</taxon>
        <taxon>Streptophyta</taxon>
        <taxon>Embryophyta</taxon>
        <taxon>Tracheophyta</taxon>
        <taxon>Spermatophyta</taxon>
        <taxon>Magnoliopsida</taxon>
        <taxon>Liliopsida</taxon>
        <taxon>Poales</taxon>
        <taxon>Poaceae</taxon>
        <taxon>PACMAD clade</taxon>
        <taxon>Panicoideae</taxon>
        <taxon>Andropogonodae</taxon>
        <taxon>Andropogoneae</taxon>
        <taxon>Saccharinae</taxon>
        <taxon>Miscanthus</taxon>
    </lineage>
</organism>
<sequence length="96" mass="10956">MASARAQEYLKENLSDVHAIIEDLVGDKGKANKAKLEMEQTFKFRPLLNTEADLMRYSEIGWVERERVRLPKGESVPEPQFNEAVVFCDFFVCGCA</sequence>
<gene>
    <name evidence="1" type="ORF">NCGR_LOCUS37094</name>
</gene>
<evidence type="ECO:0000313" key="2">
    <source>
        <dbReference type="Proteomes" id="UP000604825"/>
    </source>
</evidence>
<dbReference type="Proteomes" id="UP000604825">
    <property type="component" value="Unassembled WGS sequence"/>
</dbReference>
<accession>A0A811Q3D1</accession>
<proteinExistence type="predicted"/>
<name>A0A811Q3D1_9POAL</name>
<reference evidence="1" key="1">
    <citation type="submission" date="2020-10" db="EMBL/GenBank/DDBJ databases">
        <authorList>
            <person name="Han B."/>
            <person name="Lu T."/>
            <person name="Zhao Q."/>
            <person name="Huang X."/>
            <person name="Zhao Y."/>
        </authorList>
    </citation>
    <scope>NUCLEOTIDE SEQUENCE</scope>
</reference>
<dbReference type="AlphaFoldDB" id="A0A811Q3D1"/>